<dbReference type="PANTHER" id="PTHR33336:SF15">
    <property type="entry name" value="ABM DOMAIN-CONTAINING PROTEIN"/>
    <property type="match status" value="1"/>
</dbReference>
<comment type="caution">
    <text evidence="4">The sequence shown here is derived from an EMBL/GenBank/DDBJ whole genome shotgun (WGS) entry which is preliminary data.</text>
</comment>
<name>A0ABU9J1K2_9GAMM</name>
<reference evidence="4 5" key="1">
    <citation type="submission" date="2024-04" db="EMBL/GenBank/DDBJ databases">
        <title>Draft genome sequence of Pseudoxanthomonas putridarboris WD12.</title>
        <authorList>
            <person name="Oh J."/>
        </authorList>
    </citation>
    <scope>NUCLEOTIDE SEQUENCE [LARGE SCALE GENOMIC DNA]</scope>
    <source>
        <strain evidence="4 5">WD12</strain>
    </source>
</reference>
<accession>A0ABU9J1K2</accession>
<keyword evidence="2" id="KW-0732">Signal</keyword>
<dbReference type="RefSeq" id="WP_341726293.1">
    <property type="nucleotide sequence ID" value="NZ_JBBWWT010000005.1"/>
</dbReference>
<dbReference type="InterPro" id="IPR011008">
    <property type="entry name" value="Dimeric_a/b-barrel"/>
</dbReference>
<evidence type="ECO:0000256" key="1">
    <source>
        <dbReference type="SAM" id="MobiDB-lite"/>
    </source>
</evidence>
<gene>
    <name evidence="4" type="ORF">AAD027_12190</name>
</gene>
<dbReference type="GO" id="GO:0004497">
    <property type="term" value="F:monooxygenase activity"/>
    <property type="evidence" value="ECO:0007669"/>
    <property type="project" value="UniProtKB-KW"/>
</dbReference>
<dbReference type="SUPFAM" id="SSF54909">
    <property type="entry name" value="Dimeric alpha+beta barrel"/>
    <property type="match status" value="1"/>
</dbReference>
<dbReference type="InterPro" id="IPR007138">
    <property type="entry name" value="ABM_dom"/>
</dbReference>
<proteinExistence type="predicted"/>
<dbReference type="PANTHER" id="PTHR33336">
    <property type="entry name" value="QUINOL MONOOXYGENASE YGIN-RELATED"/>
    <property type="match status" value="1"/>
</dbReference>
<keyword evidence="4" id="KW-0560">Oxidoreductase</keyword>
<dbReference type="Proteomes" id="UP001459204">
    <property type="component" value="Unassembled WGS sequence"/>
</dbReference>
<feature type="domain" description="ABM" evidence="3">
    <location>
        <begin position="38"/>
        <end position="131"/>
    </location>
</feature>
<protein>
    <submittedName>
        <fullName evidence="4">Quinol monooxygenase</fullName>
        <ecNumber evidence="4">1.-.-.-</ecNumber>
    </submittedName>
</protein>
<sequence length="155" mass="17115">MNQFKKNIIGTFVAAAALVSSQSALAEIDIKAGPTGEVALVVDFEVKRGAETEFETVFHRSVTCSRLEPGNVIFNVHKVLGSERSYVLYEVWRDKDALDSHFARPYTKALFAMFERNLERPLSEGEGGLHFVADLDPTPREAPAETDPASVAECR</sequence>
<feature type="region of interest" description="Disordered" evidence="1">
    <location>
        <begin position="129"/>
        <end position="155"/>
    </location>
</feature>
<feature type="chain" id="PRO_5046276954" evidence="2">
    <location>
        <begin position="27"/>
        <end position="155"/>
    </location>
</feature>
<dbReference type="InterPro" id="IPR050744">
    <property type="entry name" value="AI-2_Isomerase_LsrG"/>
</dbReference>
<organism evidence="4 5">
    <name type="scientific">Pseudoxanthomonas putridarboris</name>
    <dbReference type="NCBI Taxonomy" id="752605"/>
    <lineage>
        <taxon>Bacteria</taxon>
        <taxon>Pseudomonadati</taxon>
        <taxon>Pseudomonadota</taxon>
        <taxon>Gammaproteobacteria</taxon>
        <taxon>Lysobacterales</taxon>
        <taxon>Lysobacteraceae</taxon>
        <taxon>Pseudoxanthomonas</taxon>
    </lineage>
</organism>
<evidence type="ECO:0000313" key="4">
    <source>
        <dbReference type="EMBL" id="MEL1265120.1"/>
    </source>
</evidence>
<dbReference type="Gene3D" id="3.30.70.100">
    <property type="match status" value="1"/>
</dbReference>
<dbReference type="EC" id="1.-.-.-" evidence="4"/>
<dbReference type="EMBL" id="JBBWWT010000005">
    <property type="protein sequence ID" value="MEL1265120.1"/>
    <property type="molecule type" value="Genomic_DNA"/>
</dbReference>
<evidence type="ECO:0000256" key="2">
    <source>
        <dbReference type="SAM" id="SignalP"/>
    </source>
</evidence>
<keyword evidence="5" id="KW-1185">Reference proteome</keyword>
<keyword evidence="4" id="KW-0503">Monooxygenase</keyword>
<dbReference type="PROSITE" id="PS51725">
    <property type="entry name" value="ABM"/>
    <property type="match status" value="1"/>
</dbReference>
<dbReference type="Pfam" id="PF03992">
    <property type="entry name" value="ABM"/>
    <property type="match status" value="1"/>
</dbReference>
<evidence type="ECO:0000259" key="3">
    <source>
        <dbReference type="PROSITE" id="PS51725"/>
    </source>
</evidence>
<evidence type="ECO:0000313" key="5">
    <source>
        <dbReference type="Proteomes" id="UP001459204"/>
    </source>
</evidence>
<feature type="signal peptide" evidence="2">
    <location>
        <begin position="1"/>
        <end position="26"/>
    </location>
</feature>